<feature type="transmembrane region" description="Helical" evidence="5">
    <location>
        <begin position="276"/>
        <end position="293"/>
    </location>
</feature>
<dbReference type="RefSeq" id="WP_343886873.1">
    <property type="nucleotide sequence ID" value="NZ_BAAAKI010000025.1"/>
</dbReference>
<feature type="transmembrane region" description="Helical" evidence="5">
    <location>
        <begin position="333"/>
        <end position="356"/>
    </location>
</feature>
<dbReference type="Proteomes" id="UP001596266">
    <property type="component" value="Unassembled WGS sequence"/>
</dbReference>
<organism evidence="7 8">
    <name type="scientific">Luteococcus sanguinis</name>
    <dbReference type="NCBI Taxonomy" id="174038"/>
    <lineage>
        <taxon>Bacteria</taxon>
        <taxon>Bacillati</taxon>
        <taxon>Actinomycetota</taxon>
        <taxon>Actinomycetes</taxon>
        <taxon>Propionibacteriales</taxon>
        <taxon>Propionibacteriaceae</taxon>
        <taxon>Luteococcus</taxon>
    </lineage>
</organism>
<proteinExistence type="predicted"/>
<feature type="transmembrane region" description="Helical" evidence="5">
    <location>
        <begin position="247"/>
        <end position="264"/>
    </location>
</feature>
<feature type="transmembrane region" description="Helical" evidence="5">
    <location>
        <begin position="68"/>
        <end position="88"/>
    </location>
</feature>
<dbReference type="SUPFAM" id="SSF103473">
    <property type="entry name" value="MFS general substrate transporter"/>
    <property type="match status" value="1"/>
</dbReference>
<dbReference type="PANTHER" id="PTHR23542">
    <property type="match status" value="1"/>
</dbReference>
<comment type="caution">
    <text evidence="7">The sequence shown here is derived from an EMBL/GenBank/DDBJ whole genome shotgun (WGS) entry which is preliminary data.</text>
</comment>
<evidence type="ECO:0000256" key="1">
    <source>
        <dbReference type="ARBA" id="ARBA00004651"/>
    </source>
</evidence>
<sequence length="386" mass="38683">MGGWPFLITSFIGRMPSSMVQLGYMMVLAADGRGMATAGLAVAAAGLGTAVGAPVVGRLVDRFGPLPVLASATIVSLAGQLAFLALLLNHAASWPMLACAGLVGAANPQVGSVARTRWSKLAVRTNNPGLVSRALGYEGMVDELGFVVGPVLASLLVSLAGAVPATIAIAVATLVGQGAFLAHLAADRDGWRATHAEHAQTSAGGRVGFSVLWPMLATLGVGTLFGATQTGLTSVFDQRGTPELTGLVYACVGVGSGVASLLVGRVSARIPVWARVLTGSVLMGVGALGLLQLPPAGVAAAFALVGGAGAGACLVSAFTWMERIAPRERMATMMTVLATCITLGVSAGAAVAGRLAEVPAHSFWPVLVASGLAAVASLGMLRNPSN</sequence>
<feature type="transmembrane region" description="Helical" evidence="5">
    <location>
        <begin position="299"/>
        <end position="321"/>
    </location>
</feature>
<dbReference type="EMBL" id="JBHSUA010000024">
    <property type="protein sequence ID" value="MFC6397910.1"/>
    <property type="molecule type" value="Genomic_DNA"/>
</dbReference>
<feature type="transmembrane region" description="Helical" evidence="5">
    <location>
        <begin position="144"/>
        <end position="161"/>
    </location>
</feature>
<evidence type="ECO:0000313" key="7">
    <source>
        <dbReference type="EMBL" id="MFC6397910.1"/>
    </source>
</evidence>
<reference evidence="8" key="1">
    <citation type="journal article" date="2019" name="Int. J. Syst. Evol. Microbiol.">
        <title>The Global Catalogue of Microorganisms (GCM) 10K type strain sequencing project: providing services to taxonomists for standard genome sequencing and annotation.</title>
        <authorList>
            <consortium name="The Broad Institute Genomics Platform"/>
            <consortium name="The Broad Institute Genome Sequencing Center for Infectious Disease"/>
            <person name="Wu L."/>
            <person name="Ma J."/>
        </authorList>
    </citation>
    <scope>NUCLEOTIDE SEQUENCE [LARGE SCALE GENOMIC DNA]</scope>
    <source>
        <strain evidence="8">CGMCC 1.15277</strain>
    </source>
</reference>
<evidence type="ECO:0000256" key="4">
    <source>
        <dbReference type="ARBA" id="ARBA00023136"/>
    </source>
</evidence>
<evidence type="ECO:0000256" key="3">
    <source>
        <dbReference type="ARBA" id="ARBA00022989"/>
    </source>
</evidence>
<name>A0ABW1X3L7_9ACTN</name>
<keyword evidence="2 5" id="KW-0812">Transmembrane</keyword>
<feature type="domain" description="Major facilitator superfamily (MFS) profile" evidence="6">
    <location>
        <begin position="206"/>
        <end position="386"/>
    </location>
</feature>
<comment type="subcellular location">
    <subcellularLocation>
        <location evidence="1">Cell membrane</location>
        <topology evidence="1">Multi-pass membrane protein</topology>
    </subcellularLocation>
</comment>
<dbReference type="PROSITE" id="PS50850">
    <property type="entry name" value="MFS"/>
    <property type="match status" value="1"/>
</dbReference>
<protein>
    <submittedName>
        <fullName evidence="7">MFS transporter</fullName>
    </submittedName>
</protein>
<dbReference type="Gene3D" id="1.20.1250.20">
    <property type="entry name" value="MFS general substrate transporter like domains"/>
    <property type="match status" value="2"/>
</dbReference>
<feature type="transmembrane region" description="Helical" evidence="5">
    <location>
        <begin position="362"/>
        <end position="381"/>
    </location>
</feature>
<gene>
    <name evidence="7" type="ORF">ACFP57_13085</name>
</gene>
<evidence type="ECO:0000256" key="2">
    <source>
        <dbReference type="ARBA" id="ARBA00022692"/>
    </source>
</evidence>
<evidence type="ECO:0000313" key="8">
    <source>
        <dbReference type="Proteomes" id="UP001596266"/>
    </source>
</evidence>
<feature type="transmembrane region" description="Helical" evidence="5">
    <location>
        <begin position="167"/>
        <end position="186"/>
    </location>
</feature>
<dbReference type="InterPro" id="IPR036259">
    <property type="entry name" value="MFS_trans_sf"/>
</dbReference>
<evidence type="ECO:0000259" key="6">
    <source>
        <dbReference type="PROSITE" id="PS50850"/>
    </source>
</evidence>
<feature type="transmembrane region" description="Helical" evidence="5">
    <location>
        <begin position="207"/>
        <end position="227"/>
    </location>
</feature>
<keyword evidence="3 5" id="KW-1133">Transmembrane helix</keyword>
<keyword evidence="4 5" id="KW-0472">Membrane</keyword>
<accession>A0ABW1X3L7</accession>
<dbReference type="InterPro" id="IPR020846">
    <property type="entry name" value="MFS_dom"/>
</dbReference>
<evidence type="ECO:0000256" key="5">
    <source>
        <dbReference type="SAM" id="Phobius"/>
    </source>
</evidence>
<dbReference type="Pfam" id="PF07690">
    <property type="entry name" value="MFS_1"/>
    <property type="match status" value="1"/>
</dbReference>
<dbReference type="InterPro" id="IPR011701">
    <property type="entry name" value="MFS"/>
</dbReference>
<keyword evidence="8" id="KW-1185">Reference proteome</keyword>
<dbReference type="PANTHER" id="PTHR23542:SF1">
    <property type="entry name" value="MAJOR FACILITATOR SUPERFAMILY (MFS) PROFILE DOMAIN-CONTAINING PROTEIN"/>
    <property type="match status" value="1"/>
</dbReference>